<dbReference type="SUPFAM" id="SSF52047">
    <property type="entry name" value="RNI-like"/>
    <property type="match status" value="1"/>
</dbReference>
<dbReference type="Proteomes" id="UP000239388">
    <property type="component" value="Unassembled WGS sequence"/>
</dbReference>
<accession>A0A2S8FWY8</accession>
<feature type="region of interest" description="Disordered" evidence="1">
    <location>
        <begin position="1"/>
        <end position="22"/>
    </location>
</feature>
<evidence type="ECO:0000256" key="1">
    <source>
        <dbReference type="SAM" id="MobiDB-lite"/>
    </source>
</evidence>
<feature type="transmembrane region" description="Helical" evidence="2">
    <location>
        <begin position="34"/>
        <end position="53"/>
    </location>
</feature>
<dbReference type="Gene3D" id="3.80.10.10">
    <property type="entry name" value="Ribonuclease Inhibitor"/>
    <property type="match status" value="1"/>
</dbReference>
<keyword evidence="2" id="KW-0472">Membrane</keyword>
<evidence type="ECO:0000313" key="3">
    <source>
        <dbReference type="EMBL" id="PQO36580.1"/>
    </source>
</evidence>
<organism evidence="3 4">
    <name type="scientific">Blastopirellula marina</name>
    <dbReference type="NCBI Taxonomy" id="124"/>
    <lineage>
        <taxon>Bacteria</taxon>
        <taxon>Pseudomonadati</taxon>
        <taxon>Planctomycetota</taxon>
        <taxon>Planctomycetia</taxon>
        <taxon>Pirellulales</taxon>
        <taxon>Pirellulaceae</taxon>
        <taxon>Blastopirellula</taxon>
    </lineage>
</organism>
<dbReference type="InterPro" id="IPR052595">
    <property type="entry name" value="LRRC69/RLP"/>
</dbReference>
<keyword evidence="2" id="KW-1133">Transmembrane helix</keyword>
<dbReference type="PANTHER" id="PTHR48057">
    <property type="entry name" value="LEUCINE-RICH REPEAT SERINE/THREONINE-PROTEIN KINASE 1"/>
    <property type="match status" value="1"/>
</dbReference>
<dbReference type="InterPro" id="IPR032675">
    <property type="entry name" value="LRR_dom_sf"/>
</dbReference>
<keyword evidence="2" id="KW-0812">Transmembrane</keyword>
<reference evidence="3 4" key="1">
    <citation type="submission" date="2018-02" db="EMBL/GenBank/DDBJ databases">
        <title>Comparative genomes isolates from brazilian mangrove.</title>
        <authorList>
            <person name="Araujo J.E."/>
            <person name="Taketani R.G."/>
            <person name="Silva M.C.P."/>
            <person name="Loureco M.V."/>
            <person name="Andreote F.D."/>
        </authorList>
    </citation>
    <scope>NUCLEOTIDE SEQUENCE [LARGE SCALE GENOMIC DNA]</scope>
    <source>
        <strain evidence="3 4">NAP PRIS-MGV</strain>
    </source>
</reference>
<comment type="caution">
    <text evidence="3">The sequence shown here is derived from an EMBL/GenBank/DDBJ whole genome shotgun (WGS) entry which is preliminary data.</text>
</comment>
<evidence type="ECO:0000256" key="2">
    <source>
        <dbReference type="SAM" id="Phobius"/>
    </source>
</evidence>
<evidence type="ECO:0000313" key="4">
    <source>
        <dbReference type="Proteomes" id="UP000239388"/>
    </source>
</evidence>
<evidence type="ECO:0008006" key="5">
    <source>
        <dbReference type="Google" id="ProtNLM"/>
    </source>
</evidence>
<sequence>MPHDSEPTDEEEGPIEAAPDKPASPWARLCRKGLWVVVVLLAFGLVWLGWGVYRGNVEAKLISQIEQAGGHVLFDYQVRITTDPLNFQPKLLTVSSPPWLDRAMGVPVLSRVVCVEAGFQGFSHELLANLNQLPQLQKLDLRNTQLSNPSFVPLAKLPLLRELSFRWTFITPQQLQTLAHSQTIAALHFEKSGLTDESLRELKRFSRLSKLTLTGPTVTGPALASLADCEQLQVIELRDISDMTNEDLQPLVKLTHLKTLILKGCRIDPLAYPILAQIPSLENLTILDANYNTSFAPVRKPIHSLEDLRKQYEAETNAVQQE</sequence>
<dbReference type="EMBL" id="PUIB01000012">
    <property type="protein sequence ID" value="PQO36580.1"/>
    <property type="molecule type" value="Genomic_DNA"/>
</dbReference>
<proteinExistence type="predicted"/>
<dbReference type="AlphaFoldDB" id="A0A2S8FWY8"/>
<protein>
    <recommendedName>
        <fullName evidence="5">Leucine-rich repeat domain-containing protein</fullName>
    </recommendedName>
</protein>
<dbReference type="PANTHER" id="PTHR48057:SF11">
    <property type="entry name" value="OS09G0345300 PROTEIN"/>
    <property type="match status" value="1"/>
</dbReference>
<gene>
    <name evidence="3" type="ORF">C5Y98_11330</name>
</gene>
<name>A0A2S8FWY8_9BACT</name>